<dbReference type="InterPro" id="IPR058240">
    <property type="entry name" value="rSAM_sf"/>
</dbReference>
<sequence>MKRELKDEFGRNISYLRFSITDRCNFRCFYCMPESTSFLPESELLTLDDIRFAVQIFKEIGFKKLRLTGGEPTLRSDLLEIVSIVSKTFGSCAMTTNGSKLKELAFELYSAGLREVNVSLDSIDSETFFWITRGGKLKEVLEGIDKAISIGMKVKLNTVITQENFSEIPELVQYAAKLGIPIRFIEKMPIGKNNNRHFIPHKKVLELLHENDLIPIETRMGNGPARYYKTSRGTVVGFITAITHNFCNSCNRLRFSADGKLFPCLAYDYHVSLKGAIKSRRSDEVKRNIYNAISLKPLRHELLNRTQSNGMNRMGG</sequence>
<dbReference type="Gene3D" id="3.20.20.70">
    <property type="entry name" value="Aldolase class I"/>
    <property type="match status" value="1"/>
</dbReference>
<dbReference type="RefSeq" id="WP_047754768.1">
    <property type="nucleotide sequence ID" value="NZ_CAJUHA010000017.1"/>
</dbReference>
<keyword evidence="6" id="KW-0547">Nucleotide-binding</keyword>
<dbReference type="Pfam" id="PF04055">
    <property type="entry name" value="Radical_SAM"/>
    <property type="match status" value="1"/>
</dbReference>
<evidence type="ECO:0000256" key="3">
    <source>
        <dbReference type="ARBA" id="ARBA00022485"/>
    </source>
</evidence>
<keyword evidence="3" id="KW-0004">4Fe-4S</keyword>
<evidence type="ECO:0000256" key="10">
    <source>
        <dbReference type="ARBA" id="ARBA00023150"/>
    </source>
</evidence>
<dbReference type="PROSITE" id="PS51918">
    <property type="entry name" value="RADICAL_SAM"/>
    <property type="match status" value="1"/>
</dbReference>
<dbReference type="GO" id="GO:0006777">
    <property type="term" value="P:Mo-molybdopterin cofactor biosynthetic process"/>
    <property type="evidence" value="ECO:0007669"/>
    <property type="project" value="UniProtKB-KW"/>
</dbReference>
<evidence type="ECO:0000256" key="9">
    <source>
        <dbReference type="ARBA" id="ARBA00023134"/>
    </source>
</evidence>
<keyword evidence="15" id="KW-1185">Reference proteome</keyword>
<dbReference type="InterPro" id="IPR007197">
    <property type="entry name" value="rSAM"/>
</dbReference>
<keyword evidence="5" id="KW-0479">Metal-binding</keyword>
<dbReference type="InterPro" id="IPR040064">
    <property type="entry name" value="MoaA-like"/>
</dbReference>
<evidence type="ECO:0000313" key="14">
    <source>
        <dbReference type="EMBL" id="AKI97633.1"/>
    </source>
</evidence>
<dbReference type="CDD" id="cd21117">
    <property type="entry name" value="Twitch_MoaA"/>
    <property type="match status" value="1"/>
</dbReference>
<evidence type="ECO:0000256" key="11">
    <source>
        <dbReference type="ARBA" id="ARBA00023239"/>
    </source>
</evidence>
<keyword evidence="10" id="KW-0501">Molybdenum cofactor biosynthesis</keyword>
<dbReference type="SFLD" id="SFLDG01386">
    <property type="entry name" value="main_SPASM_domain-containing"/>
    <property type="match status" value="1"/>
</dbReference>
<feature type="domain" description="Radical SAM core" evidence="13">
    <location>
        <begin position="8"/>
        <end position="224"/>
    </location>
</feature>
<dbReference type="EMBL" id="CP011232">
    <property type="protein sequence ID" value="AKI97633.1"/>
    <property type="molecule type" value="Genomic_DNA"/>
</dbReference>
<dbReference type="SFLD" id="SFLDG01067">
    <property type="entry name" value="SPASM/twitch_domain_containing"/>
    <property type="match status" value="1"/>
</dbReference>
<evidence type="ECO:0000313" key="15">
    <source>
        <dbReference type="Proteomes" id="UP000035159"/>
    </source>
</evidence>
<evidence type="ECO:0000256" key="5">
    <source>
        <dbReference type="ARBA" id="ARBA00022723"/>
    </source>
</evidence>
<evidence type="ECO:0000256" key="2">
    <source>
        <dbReference type="ARBA" id="ARBA00012167"/>
    </source>
</evidence>
<evidence type="ECO:0000256" key="6">
    <source>
        <dbReference type="ARBA" id="ARBA00022741"/>
    </source>
</evidence>
<dbReference type="InterPro" id="IPR006638">
    <property type="entry name" value="Elp3/MiaA/NifB-like_rSAM"/>
</dbReference>
<dbReference type="EC" id="4.1.99.22" evidence="2"/>
<dbReference type="InterPro" id="IPR000385">
    <property type="entry name" value="MoaA_NifB_PqqE_Fe-S-bd_CS"/>
</dbReference>
<dbReference type="Pfam" id="PF06463">
    <property type="entry name" value="Mob_synth_C"/>
    <property type="match status" value="1"/>
</dbReference>
<dbReference type="Proteomes" id="UP000035159">
    <property type="component" value="Chromosome"/>
</dbReference>
<protein>
    <recommendedName>
        <fullName evidence="2">GTP 3',8-cyclase</fullName>
        <ecNumber evidence="2">4.1.99.22</ecNumber>
    </recommendedName>
</protein>
<dbReference type="GO" id="GO:0051539">
    <property type="term" value="F:4 iron, 4 sulfur cluster binding"/>
    <property type="evidence" value="ECO:0007669"/>
    <property type="project" value="UniProtKB-KW"/>
</dbReference>
<evidence type="ECO:0000259" key="13">
    <source>
        <dbReference type="PROSITE" id="PS51918"/>
    </source>
</evidence>
<comment type="cofactor">
    <cofactor evidence="1">
        <name>[4Fe-4S] cluster</name>
        <dbReference type="ChEBI" id="CHEBI:49883"/>
    </cofactor>
</comment>
<keyword evidence="9" id="KW-0342">GTP-binding</keyword>
<dbReference type="InterPro" id="IPR010505">
    <property type="entry name" value="MoaA_twitch"/>
</dbReference>
<dbReference type="PROSITE" id="PS01305">
    <property type="entry name" value="MOAA_NIFB_PQQE"/>
    <property type="match status" value="1"/>
</dbReference>
<gene>
    <name evidence="14" type="ORF">IX53_07180</name>
</gene>
<dbReference type="CDD" id="cd01335">
    <property type="entry name" value="Radical_SAM"/>
    <property type="match status" value="1"/>
</dbReference>
<evidence type="ECO:0000256" key="7">
    <source>
        <dbReference type="ARBA" id="ARBA00023004"/>
    </source>
</evidence>
<reference evidence="14 15" key="1">
    <citation type="submission" date="2015-04" db="EMBL/GenBank/DDBJ databases">
        <title>Complete Genome Sequence of Kosmotoga pacifica SLHLJ1.</title>
        <authorList>
            <person name="Jiang L.J."/>
            <person name="Shao Z.Z."/>
            <person name="Jebbar M."/>
        </authorList>
    </citation>
    <scope>NUCLEOTIDE SEQUENCE [LARGE SCALE GENOMIC DNA]</scope>
    <source>
        <strain evidence="14 15">SLHLJ1</strain>
    </source>
</reference>
<dbReference type="SFLD" id="SFLDG01383">
    <property type="entry name" value="cyclic_pyranopterin_phosphate"/>
    <property type="match status" value="1"/>
</dbReference>
<dbReference type="PATRIC" id="fig|1330330.3.peg.1452"/>
<dbReference type="GO" id="GO:0061798">
    <property type="term" value="F:GTP 3',8'-cyclase activity"/>
    <property type="evidence" value="ECO:0007669"/>
    <property type="project" value="UniProtKB-EC"/>
</dbReference>
<dbReference type="NCBIfam" id="TIGR02666">
    <property type="entry name" value="moaA"/>
    <property type="match status" value="1"/>
</dbReference>
<dbReference type="UniPathway" id="UPA00344"/>
<evidence type="ECO:0000256" key="8">
    <source>
        <dbReference type="ARBA" id="ARBA00023014"/>
    </source>
</evidence>
<accession>A0A0G2ZFR8</accession>
<dbReference type="InterPro" id="IPR013483">
    <property type="entry name" value="MoaA"/>
</dbReference>
<dbReference type="GO" id="GO:0061799">
    <property type="term" value="F:cyclic pyranopterin monophosphate synthase activity"/>
    <property type="evidence" value="ECO:0007669"/>
    <property type="project" value="TreeGrafter"/>
</dbReference>
<dbReference type="STRING" id="1330330.IX53_07180"/>
<evidence type="ECO:0000256" key="1">
    <source>
        <dbReference type="ARBA" id="ARBA00001966"/>
    </source>
</evidence>
<dbReference type="InterPro" id="IPR050105">
    <property type="entry name" value="MoCo_biosynth_MoaA/MoaC"/>
</dbReference>
<keyword evidence="8" id="KW-0411">Iron-sulfur</keyword>
<evidence type="ECO:0000256" key="12">
    <source>
        <dbReference type="ARBA" id="ARBA00048697"/>
    </source>
</evidence>
<dbReference type="SUPFAM" id="SSF102114">
    <property type="entry name" value="Radical SAM enzymes"/>
    <property type="match status" value="1"/>
</dbReference>
<dbReference type="AlphaFoldDB" id="A0A0G2ZFR8"/>
<dbReference type="GO" id="GO:0005525">
    <property type="term" value="F:GTP binding"/>
    <property type="evidence" value="ECO:0007669"/>
    <property type="project" value="UniProtKB-KW"/>
</dbReference>
<dbReference type="KEGG" id="kpf:IX53_07180"/>
<dbReference type="PANTHER" id="PTHR22960:SF0">
    <property type="entry name" value="MOLYBDENUM COFACTOR BIOSYNTHESIS PROTEIN 1"/>
    <property type="match status" value="1"/>
</dbReference>
<dbReference type="SFLD" id="SFLDS00029">
    <property type="entry name" value="Radical_SAM"/>
    <property type="match status" value="1"/>
</dbReference>
<name>A0A0G2ZFR8_9BACT</name>
<keyword evidence="4" id="KW-0949">S-adenosyl-L-methionine</keyword>
<dbReference type="SMART" id="SM00729">
    <property type="entry name" value="Elp3"/>
    <property type="match status" value="1"/>
</dbReference>
<organism evidence="14 15">
    <name type="scientific">Kosmotoga pacifica</name>
    <dbReference type="NCBI Taxonomy" id="1330330"/>
    <lineage>
        <taxon>Bacteria</taxon>
        <taxon>Thermotogati</taxon>
        <taxon>Thermotogota</taxon>
        <taxon>Thermotogae</taxon>
        <taxon>Kosmotogales</taxon>
        <taxon>Kosmotogaceae</taxon>
        <taxon>Kosmotoga</taxon>
    </lineage>
</organism>
<dbReference type="InterPro" id="IPR013785">
    <property type="entry name" value="Aldolase_TIM"/>
</dbReference>
<proteinExistence type="predicted"/>
<dbReference type="PANTHER" id="PTHR22960">
    <property type="entry name" value="MOLYBDOPTERIN COFACTOR SYNTHESIS PROTEIN A"/>
    <property type="match status" value="1"/>
</dbReference>
<evidence type="ECO:0000256" key="4">
    <source>
        <dbReference type="ARBA" id="ARBA00022691"/>
    </source>
</evidence>
<comment type="catalytic activity">
    <reaction evidence="12">
        <text>GTP + AH2 + S-adenosyl-L-methionine = (8S)-3',8-cyclo-7,8-dihydroguanosine 5'-triphosphate + 5'-deoxyadenosine + L-methionine + A + H(+)</text>
        <dbReference type="Rhea" id="RHEA:49576"/>
        <dbReference type="ChEBI" id="CHEBI:13193"/>
        <dbReference type="ChEBI" id="CHEBI:15378"/>
        <dbReference type="ChEBI" id="CHEBI:17319"/>
        <dbReference type="ChEBI" id="CHEBI:17499"/>
        <dbReference type="ChEBI" id="CHEBI:37565"/>
        <dbReference type="ChEBI" id="CHEBI:57844"/>
        <dbReference type="ChEBI" id="CHEBI:59789"/>
        <dbReference type="ChEBI" id="CHEBI:131766"/>
        <dbReference type="EC" id="4.1.99.22"/>
    </reaction>
</comment>
<keyword evidence="7" id="KW-0408">Iron</keyword>
<keyword evidence="11" id="KW-0456">Lyase</keyword>
<dbReference type="GO" id="GO:0046872">
    <property type="term" value="F:metal ion binding"/>
    <property type="evidence" value="ECO:0007669"/>
    <property type="project" value="UniProtKB-KW"/>
</dbReference>